<evidence type="ECO:0000313" key="2">
    <source>
        <dbReference type="Proteomes" id="UP001198612"/>
    </source>
</evidence>
<dbReference type="Proteomes" id="UP001198612">
    <property type="component" value="Unassembled WGS sequence"/>
</dbReference>
<dbReference type="AlphaFoldDB" id="A0AAW4W9Y4"/>
<organism evidence="1 2">
    <name type="scientific">Blautia fusiformis</name>
    <dbReference type="NCBI Taxonomy" id="2881264"/>
    <lineage>
        <taxon>Bacteria</taxon>
        <taxon>Bacillati</taxon>
        <taxon>Bacillota</taxon>
        <taxon>Clostridia</taxon>
        <taxon>Lachnospirales</taxon>
        <taxon>Lachnospiraceae</taxon>
        <taxon>Blautia</taxon>
    </lineage>
</organism>
<accession>A0AAW4W9Y4</accession>
<protein>
    <submittedName>
        <fullName evidence="1">Uncharacterized protein</fullName>
    </submittedName>
</protein>
<gene>
    <name evidence="1" type="ORF">LKD40_11665</name>
</gene>
<proteinExistence type="predicted"/>
<dbReference type="RefSeq" id="WP_227588880.1">
    <property type="nucleotide sequence ID" value="NZ_JAJEQQ010000018.1"/>
</dbReference>
<sequence length="85" mass="10010">MTRKEIEKYIKNMNADELVILCREINEWRYTTGEIKFDSAFSKLGNDLKYFDSRDLENMILDAAHEKFSDVISLLLKSNPGKYIK</sequence>
<comment type="caution">
    <text evidence="1">The sequence shown here is derived from an EMBL/GenBank/DDBJ whole genome shotgun (WGS) entry which is preliminary data.</text>
</comment>
<evidence type="ECO:0000313" key="1">
    <source>
        <dbReference type="EMBL" id="MCC2228454.1"/>
    </source>
</evidence>
<keyword evidence="2" id="KW-1185">Reference proteome</keyword>
<reference evidence="1 2" key="1">
    <citation type="submission" date="2021-10" db="EMBL/GenBank/DDBJ databases">
        <title>Anaerobic single-cell dispensing facilitates the cultivation of human gut bacteria.</title>
        <authorList>
            <person name="Afrizal A."/>
        </authorList>
    </citation>
    <scope>NUCLEOTIDE SEQUENCE [LARGE SCALE GENOMIC DNA]</scope>
    <source>
        <strain evidence="1 2">CLA-AA-H217</strain>
    </source>
</reference>
<name>A0AAW4W9Y4_9FIRM</name>
<dbReference type="EMBL" id="JAJEQQ010000018">
    <property type="protein sequence ID" value="MCC2228454.1"/>
    <property type="molecule type" value="Genomic_DNA"/>
</dbReference>